<dbReference type="PANTHER" id="PTHR11145">
    <property type="entry name" value="BTB/POZ DOMAIN-CONTAINING ADAPTER FOR CUL3-MEDIATED RHOA DEGRADATION PROTEIN FAMILY MEMBER"/>
    <property type="match status" value="1"/>
</dbReference>
<dbReference type="GO" id="GO:0051260">
    <property type="term" value="P:protein homooligomerization"/>
    <property type="evidence" value="ECO:0007669"/>
    <property type="project" value="InterPro"/>
</dbReference>
<dbReference type="EMBL" id="CAJNON010000987">
    <property type="protein sequence ID" value="CAF1413312.1"/>
    <property type="molecule type" value="Genomic_DNA"/>
</dbReference>
<protein>
    <recommendedName>
        <fullName evidence="1">TLDc domain-containing protein</fullName>
    </recommendedName>
</protein>
<dbReference type="InterPro" id="IPR045068">
    <property type="entry name" value="BACURD1-3"/>
</dbReference>
<dbReference type="EMBL" id="CAJOAY010007592">
    <property type="protein sequence ID" value="CAF4169655.1"/>
    <property type="molecule type" value="Genomic_DNA"/>
</dbReference>
<sequence length="376" mass="43687">MESNLDTIRENTKQLSTRFEKVRADIISKLDEYNDHIRTNEKLCDQAIQMNGGLENKLANVSNEEREWQDIKHKLATTIHTGVVTLNVGGTIYTTRIDTLTWENNTFFTTLFSRRWELERDPHNNSIFIDRNGKLFEHILDYLRTRILPNDIMTNEPFHQRLIIETEYFCIHSLIYILTEPERKCQQKKEEEEEFFSIDKGFPNGTILQQEHKVKLNEFYGNINQRWELIYKATRDGFSADAFHSCCDNKGPTMTIIQSNNNYLFGGYTSVSWISCQQYRNDETAFLFTLTNPKKIPPTKYTIKPDRVANAIYDDSGSGPRFGDGNDIKLCSSSNKLTSNYTNFPKAYNDTTKEGNRTFTGNLNFTTSEIEVFKLA</sequence>
<dbReference type="Proteomes" id="UP000663891">
    <property type="component" value="Unassembled WGS sequence"/>
</dbReference>
<organism evidence="3 4">
    <name type="scientific">Adineta steineri</name>
    <dbReference type="NCBI Taxonomy" id="433720"/>
    <lineage>
        <taxon>Eukaryota</taxon>
        <taxon>Metazoa</taxon>
        <taxon>Spiralia</taxon>
        <taxon>Gnathifera</taxon>
        <taxon>Rotifera</taxon>
        <taxon>Eurotatoria</taxon>
        <taxon>Bdelloidea</taxon>
        <taxon>Adinetida</taxon>
        <taxon>Adinetidae</taxon>
        <taxon>Adineta</taxon>
    </lineage>
</organism>
<dbReference type="Pfam" id="PF07534">
    <property type="entry name" value="TLD"/>
    <property type="match status" value="1"/>
</dbReference>
<dbReference type="InterPro" id="IPR003131">
    <property type="entry name" value="T1-type_BTB"/>
</dbReference>
<dbReference type="CDD" id="cd18316">
    <property type="entry name" value="BTB_POZ_KCTD-like"/>
    <property type="match status" value="1"/>
</dbReference>
<proteinExistence type="predicted"/>
<dbReference type="AlphaFoldDB" id="A0A819Z1H6"/>
<dbReference type="InterPro" id="IPR006571">
    <property type="entry name" value="TLDc_dom"/>
</dbReference>
<dbReference type="SMART" id="SM00584">
    <property type="entry name" value="TLDc"/>
    <property type="match status" value="1"/>
</dbReference>
<evidence type="ECO:0000313" key="3">
    <source>
        <dbReference type="EMBL" id="CAF4169655.1"/>
    </source>
</evidence>
<reference evidence="3" key="1">
    <citation type="submission" date="2021-02" db="EMBL/GenBank/DDBJ databases">
        <authorList>
            <person name="Nowell W R."/>
        </authorList>
    </citation>
    <scope>NUCLEOTIDE SEQUENCE</scope>
</reference>
<feature type="domain" description="TLDc" evidence="1">
    <location>
        <begin position="206"/>
        <end position="376"/>
    </location>
</feature>
<dbReference type="Pfam" id="PF02214">
    <property type="entry name" value="BTB_2"/>
    <property type="match status" value="1"/>
</dbReference>
<dbReference type="PROSITE" id="PS51886">
    <property type="entry name" value="TLDC"/>
    <property type="match status" value="1"/>
</dbReference>
<evidence type="ECO:0000259" key="1">
    <source>
        <dbReference type="PROSITE" id="PS51886"/>
    </source>
</evidence>
<dbReference type="OrthoDB" id="2414723at2759"/>
<evidence type="ECO:0000313" key="4">
    <source>
        <dbReference type="Proteomes" id="UP000663881"/>
    </source>
</evidence>
<name>A0A819Z1H6_9BILA</name>
<dbReference type="Gene3D" id="3.30.710.10">
    <property type="entry name" value="Potassium Channel Kv1.1, Chain A"/>
    <property type="match status" value="1"/>
</dbReference>
<dbReference type="Proteomes" id="UP000663881">
    <property type="component" value="Unassembled WGS sequence"/>
</dbReference>
<dbReference type="InterPro" id="IPR011333">
    <property type="entry name" value="SKP1/BTB/POZ_sf"/>
</dbReference>
<evidence type="ECO:0000313" key="2">
    <source>
        <dbReference type="EMBL" id="CAF1413312.1"/>
    </source>
</evidence>
<accession>A0A819Z1H6</accession>
<dbReference type="PANTHER" id="PTHR11145:SF8">
    <property type="entry name" value="RE57120P"/>
    <property type="match status" value="1"/>
</dbReference>
<gene>
    <name evidence="3" type="ORF">OKA104_LOCUS39261</name>
    <name evidence="2" type="ORF">VCS650_LOCUS37255</name>
</gene>
<comment type="caution">
    <text evidence="3">The sequence shown here is derived from an EMBL/GenBank/DDBJ whole genome shotgun (WGS) entry which is preliminary data.</text>
</comment>
<dbReference type="SUPFAM" id="SSF54695">
    <property type="entry name" value="POZ domain"/>
    <property type="match status" value="1"/>
</dbReference>